<protein>
    <submittedName>
        <fullName evidence="3">Amidohydrolase</fullName>
    </submittedName>
</protein>
<dbReference type="CDD" id="cd01300">
    <property type="entry name" value="YtcJ_like"/>
    <property type="match status" value="1"/>
</dbReference>
<feature type="signal peptide" evidence="1">
    <location>
        <begin position="1"/>
        <end position="30"/>
    </location>
</feature>
<dbReference type="InterPro" id="IPR033932">
    <property type="entry name" value="YtcJ-like"/>
</dbReference>
<dbReference type="EMBL" id="SIHO01000002">
    <property type="protein sequence ID" value="TFU02884.1"/>
    <property type="molecule type" value="Genomic_DNA"/>
</dbReference>
<dbReference type="SUPFAM" id="SSF51556">
    <property type="entry name" value="Metallo-dependent hydrolases"/>
    <property type="match status" value="1"/>
</dbReference>
<dbReference type="PANTHER" id="PTHR22642">
    <property type="entry name" value="IMIDAZOLONEPROPIONASE"/>
    <property type="match status" value="1"/>
</dbReference>
<reference evidence="3 4" key="1">
    <citation type="submission" date="2019-02" db="EMBL/GenBank/DDBJ databases">
        <title>Polymorphobacter sp. isolated from the lake at the Tibet of China.</title>
        <authorList>
            <person name="Li A."/>
        </authorList>
    </citation>
    <scope>NUCLEOTIDE SEQUENCE [LARGE SCALE GENOMIC DNA]</scope>
    <source>
        <strain evidence="3 4">DJ1R-1</strain>
    </source>
</reference>
<evidence type="ECO:0000313" key="3">
    <source>
        <dbReference type="EMBL" id="TFU02884.1"/>
    </source>
</evidence>
<dbReference type="AlphaFoldDB" id="A0A4Y9EML5"/>
<dbReference type="Pfam" id="PF07969">
    <property type="entry name" value="Amidohydro_3"/>
    <property type="match status" value="1"/>
</dbReference>
<dbReference type="InterPro" id="IPR013108">
    <property type="entry name" value="Amidohydro_3"/>
</dbReference>
<dbReference type="InterPro" id="IPR032466">
    <property type="entry name" value="Metal_Hydrolase"/>
</dbReference>
<dbReference type="Proteomes" id="UP000297737">
    <property type="component" value="Unassembled WGS sequence"/>
</dbReference>
<comment type="caution">
    <text evidence="3">The sequence shown here is derived from an EMBL/GenBank/DDBJ whole genome shotgun (WGS) entry which is preliminary data.</text>
</comment>
<organism evidence="3 4">
    <name type="scientific">Glacieibacterium arshaanense</name>
    <dbReference type="NCBI Taxonomy" id="2511025"/>
    <lineage>
        <taxon>Bacteria</taxon>
        <taxon>Pseudomonadati</taxon>
        <taxon>Pseudomonadota</taxon>
        <taxon>Alphaproteobacteria</taxon>
        <taxon>Sphingomonadales</taxon>
        <taxon>Sphingosinicellaceae</taxon>
        <taxon>Glacieibacterium</taxon>
    </lineage>
</organism>
<feature type="domain" description="Amidohydrolase 3" evidence="2">
    <location>
        <begin position="86"/>
        <end position="576"/>
    </location>
</feature>
<accession>A0A4Y9EML5</accession>
<dbReference type="Gene3D" id="3.20.20.140">
    <property type="entry name" value="Metal-dependent hydrolases"/>
    <property type="match status" value="1"/>
</dbReference>
<dbReference type="SUPFAM" id="SSF51338">
    <property type="entry name" value="Composite domain of metallo-dependent hydrolases"/>
    <property type="match status" value="1"/>
</dbReference>
<evidence type="ECO:0000313" key="4">
    <source>
        <dbReference type="Proteomes" id="UP000297737"/>
    </source>
</evidence>
<gene>
    <name evidence="3" type="ORF">EUV02_06635</name>
</gene>
<keyword evidence="1" id="KW-0732">Signal</keyword>
<keyword evidence="3" id="KW-0378">Hydrolase</keyword>
<dbReference type="Gene3D" id="2.30.40.10">
    <property type="entry name" value="Urease, subunit C, domain 1"/>
    <property type="match status" value="1"/>
</dbReference>
<dbReference type="RefSeq" id="WP_135245478.1">
    <property type="nucleotide sequence ID" value="NZ_SIHO01000002.1"/>
</dbReference>
<sequence length="584" mass="62867">MNYASALSLHRRLALSLTATLALGAAAASAAPITVFVARQIVTMDAVRPTATAVAVRDGKILGVGSLADLAPWLKSGPYTIDETFKDKVLLPGLIDPHLHPLLGALQFGTVWITPEPWDIMGVKTPATQGAAAYMAALKAAFAADKGDDPFFMTWGYSEPAHGPMSRQILDGLSTTRPIMVWQRSAHEIYCNTPMLAYLEARGVTEAKLKGNPQVDWANGHFWEAGFFKGALPAIGPALLAPARVDKLFLRTRDYLNYNGITTVADMNTGGTNWELEVGALTRNFGAADSPVRVRLTPDVGALTGFKGADAAQAFIADAAQHNTDHVFTNNAVKLFADGAMFSLAMQIRPPGYIDGHAGEWLTEPAAFETLARRYWNAGYQIHVHSNGDASDDMVLDVLQKLEGEHPRINPRFTLEHYGYATEATNRRVADLGAQVSANPFYLYDLGDSYARVGLGADRAASMTPLAGLVARGVTVSLHSDFAMAPAQPLLLAWTAVTRETMSGKVMGADQRLTLDQAMRAITIDAAYILHLEDKIGSIVAGKLADFTVVDRNPYDVGAAGLRDIKVWGTVYEGRPFKAKAAVK</sequence>
<evidence type="ECO:0000259" key="2">
    <source>
        <dbReference type="Pfam" id="PF07969"/>
    </source>
</evidence>
<dbReference type="GO" id="GO:0016810">
    <property type="term" value="F:hydrolase activity, acting on carbon-nitrogen (but not peptide) bonds"/>
    <property type="evidence" value="ECO:0007669"/>
    <property type="project" value="InterPro"/>
</dbReference>
<evidence type="ECO:0000256" key="1">
    <source>
        <dbReference type="SAM" id="SignalP"/>
    </source>
</evidence>
<dbReference type="InterPro" id="IPR011059">
    <property type="entry name" value="Metal-dep_hydrolase_composite"/>
</dbReference>
<dbReference type="PANTHER" id="PTHR22642:SF2">
    <property type="entry name" value="PROTEIN LONG AFTER FAR-RED 3"/>
    <property type="match status" value="1"/>
</dbReference>
<proteinExistence type="predicted"/>
<keyword evidence="4" id="KW-1185">Reference proteome</keyword>
<dbReference type="OrthoDB" id="9811399at2"/>
<dbReference type="Gene3D" id="3.10.310.70">
    <property type="match status" value="1"/>
</dbReference>
<name>A0A4Y9EML5_9SPHN</name>
<feature type="chain" id="PRO_5021355610" evidence="1">
    <location>
        <begin position="31"/>
        <end position="584"/>
    </location>
</feature>